<proteinExistence type="predicted"/>
<dbReference type="RefSeq" id="WP_157130555.1">
    <property type="nucleotide sequence ID" value="NZ_CAQHGX010000001.1"/>
</dbReference>
<sequence>MLSGRNSGKRTNKRTTENKDEQGGSTVETAAPTLFAVMGSTSSMGLSA</sequence>
<dbReference type="AlphaFoldDB" id="A0AA92L6N8"/>
<evidence type="ECO:0000256" key="1">
    <source>
        <dbReference type="SAM" id="MobiDB-lite"/>
    </source>
</evidence>
<evidence type="ECO:0000313" key="3">
    <source>
        <dbReference type="Proteomes" id="UP000596035"/>
    </source>
</evidence>
<dbReference type="EMBL" id="CP065321">
    <property type="protein sequence ID" value="QQR30000.1"/>
    <property type="molecule type" value="Genomic_DNA"/>
</dbReference>
<accession>A0AA92L6N8</accession>
<protein>
    <submittedName>
        <fullName evidence="2">Uncharacterized protein</fullName>
    </submittedName>
</protein>
<dbReference type="Proteomes" id="UP000596035">
    <property type="component" value="Chromosome"/>
</dbReference>
<feature type="region of interest" description="Disordered" evidence="1">
    <location>
        <begin position="1"/>
        <end position="32"/>
    </location>
</feature>
<name>A0AA92L6N8_9FIRM</name>
<gene>
    <name evidence="2" type="ORF">I5Q82_18705</name>
</gene>
<organism evidence="2 3">
    <name type="scientific">Acutalibacter muris</name>
    <dbReference type="NCBI Taxonomy" id="1796620"/>
    <lineage>
        <taxon>Bacteria</taxon>
        <taxon>Bacillati</taxon>
        <taxon>Bacillota</taxon>
        <taxon>Clostridia</taxon>
        <taxon>Eubacteriales</taxon>
        <taxon>Acutalibacteraceae</taxon>
        <taxon>Acutalibacter</taxon>
    </lineage>
</organism>
<reference evidence="2 3" key="1">
    <citation type="submission" date="2020-11" db="EMBL/GenBank/DDBJ databases">
        <title>Closed and high quality bacterial genomes of the OMM12 community.</title>
        <authorList>
            <person name="Marbouty M."/>
            <person name="Lamy-Besnier Q."/>
            <person name="Debarbieux L."/>
            <person name="Koszul R."/>
        </authorList>
    </citation>
    <scope>NUCLEOTIDE SEQUENCE [LARGE SCALE GENOMIC DNA]</scope>
    <source>
        <strain evidence="2 3">KB18</strain>
    </source>
</reference>
<evidence type="ECO:0000313" key="2">
    <source>
        <dbReference type="EMBL" id="QQR30000.1"/>
    </source>
</evidence>